<organism evidence="1 2">
    <name type="scientific">Aspergillus tanneri</name>
    <dbReference type="NCBI Taxonomy" id="1220188"/>
    <lineage>
        <taxon>Eukaryota</taxon>
        <taxon>Fungi</taxon>
        <taxon>Dikarya</taxon>
        <taxon>Ascomycota</taxon>
        <taxon>Pezizomycotina</taxon>
        <taxon>Eurotiomycetes</taxon>
        <taxon>Eurotiomycetidae</taxon>
        <taxon>Eurotiales</taxon>
        <taxon>Aspergillaceae</taxon>
        <taxon>Aspergillus</taxon>
        <taxon>Aspergillus subgen. Circumdati</taxon>
    </lineage>
</organism>
<name>A0A4S3J2C4_9EURO</name>
<evidence type="ECO:0000313" key="1">
    <source>
        <dbReference type="EMBL" id="THC88943.1"/>
    </source>
</evidence>
<accession>A0A4S3J2C4</accession>
<dbReference type="AlphaFoldDB" id="A0A4S3J2C4"/>
<dbReference type="EMBL" id="SOSA01000736">
    <property type="protein sequence ID" value="THC88943.1"/>
    <property type="molecule type" value="Genomic_DNA"/>
</dbReference>
<keyword evidence="2" id="KW-1185">Reference proteome</keyword>
<protein>
    <submittedName>
        <fullName evidence="1">Uncharacterized protein</fullName>
    </submittedName>
</protein>
<reference evidence="1 2" key="1">
    <citation type="submission" date="2019-03" db="EMBL/GenBank/DDBJ databases">
        <title>The genome sequence of a newly discovered highly antifungal drug resistant Aspergillus species, Aspergillus tanneri NIH 1004.</title>
        <authorList>
            <person name="Mounaud S."/>
            <person name="Singh I."/>
            <person name="Joardar V."/>
            <person name="Pakala S."/>
            <person name="Pakala S."/>
            <person name="Venepally P."/>
            <person name="Hoover J."/>
            <person name="Nierman W."/>
            <person name="Chung J."/>
            <person name="Losada L."/>
        </authorList>
    </citation>
    <scope>NUCLEOTIDE SEQUENCE [LARGE SCALE GENOMIC DNA]</scope>
    <source>
        <strain evidence="1 2">NIH1004</strain>
    </source>
</reference>
<comment type="caution">
    <text evidence="1">The sequence shown here is derived from an EMBL/GenBank/DDBJ whole genome shotgun (WGS) entry which is preliminary data.</text>
</comment>
<sequence>MYVLEDGKIGAIANVTALAHLINHLVSTFLVT</sequence>
<proteinExistence type="predicted"/>
<evidence type="ECO:0000313" key="2">
    <source>
        <dbReference type="Proteomes" id="UP000308092"/>
    </source>
</evidence>
<dbReference type="Proteomes" id="UP000308092">
    <property type="component" value="Unassembled WGS sequence"/>
</dbReference>
<gene>
    <name evidence="1" type="ORF">EYZ11_011610</name>
</gene>
<dbReference type="VEuPathDB" id="FungiDB:EYZ11_011610"/>